<name>A0ABM8BFR4_9LACO</name>
<dbReference type="EMBL" id="AP026803">
    <property type="protein sequence ID" value="BDR60072.1"/>
    <property type="molecule type" value="Genomic_DNA"/>
</dbReference>
<feature type="domain" description="GP-PDE" evidence="1">
    <location>
        <begin position="8"/>
        <end position="229"/>
    </location>
</feature>
<dbReference type="Proteomes" id="UP001321741">
    <property type="component" value="Chromosome"/>
</dbReference>
<dbReference type="SUPFAM" id="SSF51695">
    <property type="entry name" value="PLC-like phosphodiesterases"/>
    <property type="match status" value="1"/>
</dbReference>
<dbReference type="PANTHER" id="PTHR46211:SF1">
    <property type="entry name" value="GLYCEROPHOSPHODIESTER PHOSPHODIESTERASE, CYTOPLASMIC"/>
    <property type="match status" value="1"/>
</dbReference>
<organism evidence="2 3">
    <name type="scientific">Lactobacillus xylocopicola</name>
    <dbReference type="NCBI Taxonomy" id="2976676"/>
    <lineage>
        <taxon>Bacteria</taxon>
        <taxon>Bacillati</taxon>
        <taxon>Bacillota</taxon>
        <taxon>Bacilli</taxon>
        <taxon>Lactobacillales</taxon>
        <taxon>Lactobacillaceae</taxon>
        <taxon>Lactobacillus</taxon>
    </lineage>
</organism>
<dbReference type="InterPro" id="IPR030395">
    <property type="entry name" value="GP_PDE_dom"/>
</dbReference>
<reference evidence="2 3" key="1">
    <citation type="journal article" date="2023" name="Microbiol. Spectr.">
        <title>Symbiosis of Carpenter Bees with Uncharacterized Lactic Acid Bacteria Showing NAD Auxotrophy.</title>
        <authorList>
            <person name="Kawasaki S."/>
            <person name="Ozawa K."/>
            <person name="Mori T."/>
            <person name="Yamamoto A."/>
            <person name="Ito M."/>
            <person name="Ohkuma M."/>
            <person name="Sakamoto M."/>
            <person name="Matsutani M."/>
        </authorList>
    </citation>
    <scope>NUCLEOTIDE SEQUENCE [LARGE SCALE GENOMIC DNA]</scope>
    <source>
        <strain evidence="2 3">Kim32-2</strain>
    </source>
</reference>
<evidence type="ECO:0000259" key="1">
    <source>
        <dbReference type="PROSITE" id="PS51704"/>
    </source>
</evidence>
<sequence>MNGVQAKTVVFGHRGYPAKFAENSFEGFRYAIENGAEGVEFDVHLTKDGVPVVMHDERVDRTTDGTGYIKDFTLKALQRLHLTNGEPIPELEEVFKLLNERDIMINLEFKTSIVHYQGIEKIVLKLAERYNFVYPIIYSSFDYVTLKNCQEVDASQIYCYLTDADITNSAKLIKDNDFAGIHPGKLLNAQEEIIQRVWTVDDPQTAKKYFQQRIAGIFTNDFPLMTQLRNEVQEQGKF</sequence>
<protein>
    <submittedName>
        <fullName evidence="2">Glycerophosphoryl diester phosphodiesterase</fullName>
    </submittedName>
</protein>
<dbReference type="RefSeq" id="WP_317637789.1">
    <property type="nucleotide sequence ID" value="NZ_AP026803.1"/>
</dbReference>
<dbReference type="Pfam" id="PF03009">
    <property type="entry name" value="GDPD"/>
    <property type="match status" value="1"/>
</dbReference>
<dbReference type="Gene3D" id="3.20.20.190">
    <property type="entry name" value="Phosphatidylinositol (PI) phosphodiesterase"/>
    <property type="match status" value="1"/>
</dbReference>
<proteinExistence type="predicted"/>
<dbReference type="PROSITE" id="PS51704">
    <property type="entry name" value="GP_PDE"/>
    <property type="match status" value="1"/>
</dbReference>
<evidence type="ECO:0000313" key="2">
    <source>
        <dbReference type="EMBL" id="BDR60072.1"/>
    </source>
</evidence>
<dbReference type="PANTHER" id="PTHR46211">
    <property type="entry name" value="GLYCEROPHOSPHORYL DIESTER PHOSPHODIESTERASE"/>
    <property type="match status" value="1"/>
</dbReference>
<gene>
    <name evidence="2" type="primary">glpQ1</name>
    <name evidence="2" type="ORF">KIM322_03330</name>
</gene>
<accession>A0ABM8BFR4</accession>
<dbReference type="InterPro" id="IPR017946">
    <property type="entry name" value="PLC-like_Pdiesterase_TIM-brl"/>
</dbReference>
<keyword evidence="3" id="KW-1185">Reference proteome</keyword>
<evidence type="ECO:0000313" key="3">
    <source>
        <dbReference type="Proteomes" id="UP001321741"/>
    </source>
</evidence>
<dbReference type="PROSITE" id="PS50007">
    <property type="entry name" value="PIPLC_X_DOMAIN"/>
    <property type="match status" value="1"/>
</dbReference>